<dbReference type="GO" id="GO:0006046">
    <property type="term" value="P:N-acetylglucosamine catabolic process"/>
    <property type="evidence" value="ECO:0007669"/>
    <property type="project" value="TreeGrafter"/>
</dbReference>
<dbReference type="InterPro" id="IPR011059">
    <property type="entry name" value="Metal-dep_hydrolase_composite"/>
</dbReference>
<sequence>MEKTFENTILIDGYGNRVRSPAIAITEEGTIASIKEGEAATCTNYLLPGFIDTHIHGAAGADVMDGTAEALKIMQQALPKEGTTGFLATTLTASPEALNKALTEAAKAIKESRGGAGLLGIHLEGPFINVKRAGAQPVQWVQLPDRNLFRQFQETSGKNIRIVTLAPELAGSSGLLEEIKKSGGIASAGHTDAGFAEMEEAVEAGVSQVTHMFNAMRGLHHRDIGTAGAALLKDEIFAELIADGIHVSPAAVSLLYKNKGAEKVLLITDAMRAKSMAEGTYTLGGNKVHVKNGQAVLEDGTLAGSVLKMNEACRNMMSWTGCSIEEIVQMSAVNPARRLGLSDRKGRLSAGMDADFTIVDEDWNVLEVYIGGKAIYRREEQHESHSDSGL</sequence>
<proteinExistence type="inferred from homology"/>
<evidence type="ECO:0000256" key="2">
    <source>
        <dbReference type="ARBA" id="ARBA00011899"/>
    </source>
</evidence>
<evidence type="ECO:0000256" key="10">
    <source>
        <dbReference type="PIRSR" id="PIRSR038994-1"/>
    </source>
</evidence>
<comment type="catalytic activity">
    <reaction evidence="7">
        <text>N-acetyl-D-glucosamine 6-phosphate + H2O = D-glucosamine 6-phosphate + acetate</text>
        <dbReference type="Rhea" id="RHEA:22936"/>
        <dbReference type="ChEBI" id="CHEBI:15377"/>
        <dbReference type="ChEBI" id="CHEBI:30089"/>
        <dbReference type="ChEBI" id="CHEBI:57513"/>
        <dbReference type="ChEBI" id="CHEBI:58725"/>
        <dbReference type="EC" id="3.5.1.25"/>
    </reaction>
</comment>
<dbReference type="GO" id="GO:0046872">
    <property type="term" value="F:metal ion binding"/>
    <property type="evidence" value="ECO:0007669"/>
    <property type="project" value="UniProtKB-KW"/>
</dbReference>
<dbReference type="Pfam" id="PF01979">
    <property type="entry name" value="Amidohydro_1"/>
    <property type="match status" value="1"/>
</dbReference>
<dbReference type="EC" id="3.5.1.25" evidence="2"/>
<dbReference type="PIRSF" id="PIRSF038994">
    <property type="entry name" value="NagA"/>
    <property type="match status" value="1"/>
</dbReference>
<protein>
    <recommendedName>
        <fullName evidence="3">N-acetylglucosamine-6-phosphate deacetylase</fullName>
        <ecNumber evidence="2">3.5.1.25</ecNumber>
    </recommendedName>
</protein>
<feature type="binding site" evidence="12">
    <location>
        <position position="190"/>
    </location>
    <ligand>
        <name>Zn(2+)</name>
        <dbReference type="ChEBI" id="CHEBI:29105"/>
    </ligand>
</feature>
<feature type="binding site" evidence="12">
    <location>
        <position position="211"/>
    </location>
    <ligand>
        <name>Zn(2+)</name>
        <dbReference type="ChEBI" id="CHEBI:29105"/>
    </ligand>
</feature>
<dbReference type="Gene3D" id="2.30.40.10">
    <property type="entry name" value="Urease, subunit C, domain 1"/>
    <property type="match status" value="1"/>
</dbReference>
<evidence type="ECO:0000256" key="3">
    <source>
        <dbReference type="ARBA" id="ARBA00018029"/>
    </source>
</evidence>
<evidence type="ECO:0000256" key="11">
    <source>
        <dbReference type="PIRSR" id="PIRSR038994-2"/>
    </source>
</evidence>
<evidence type="ECO:0000256" key="12">
    <source>
        <dbReference type="PIRSR" id="PIRSR038994-3"/>
    </source>
</evidence>
<dbReference type="Gene3D" id="3.20.20.140">
    <property type="entry name" value="Metal-dependent hydrolases"/>
    <property type="match status" value="1"/>
</dbReference>
<evidence type="ECO:0000256" key="8">
    <source>
        <dbReference type="ARBA" id="ARBA00060590"/>
    </source>
</evidence>
<keyword evidence="6 9" id="KW-0119">Carbohydrate metabolism</keyword>
<evidence type="ECO:0000259" key="13">
    <source>
        <dbReference type="Pfam" id="PF01979"/>
    </source>
</evidence>
<feature type="binding site" evidence="11">
    <location>
        <begin position="214"/>
        <end position="215"/>
    </location>
    <ligand>
        <name>substrate</name>
    </ligand>
</feature>
<dbReference type="InterPro" id="IPR006680">
    <property type="entry name" value="Amidohydro-rel"/>
</dbReference>
<comment type="similarity">
    <text evidence="1 9">Belongs to the metallo-dependent hydrolases superfamily. NagA family.</text>
</comment>
<dbReference type="FunFam" id="3.20.20.140:FF:000004">
    <property type="entry name" value="N-acetylglucosamine-6-phosphate deacetylase"/>
    <property type="match status" value="1"/>
</dbReference>
<evidence type="ECO:0000313" key="15">
    <source>
        <dbReference type="Proteomes" id="UP000321816"/>
    </source>
</evidence>
<evidence type="ECO:0000256" key="6">
    <source>
        <dbReference type="ARBA" id="ARBA00023277"/>
    </source>
</evidence>
<evidence type="ECO:0000256" key="1">
    <source>
        <dbReference type="ARBA" id="ARBA00010716"/>
    </source>
</evidence>
<organism evidence="14 15">
    <name type="scientific">Alkalicoccus halolimnae</name>
    <dbReference type="NCBI Taxonomy" id="1667239"/>
    <lineage>
        <taxon>Bacteria</taxon>
        <taxon>Bacillati</taxon>
        <taxon>Bacillota</taxon>
        <taxon>Bacilli</taxon>
        <taxon>Bacillales</taxon>
        <taxon>Bacillaceae</taxon>
        <taxon>Alkalicoccus</taxon>
    </lineage>
</organism>
<feature type="active site" description="Proton donor/acceptor" evidence="10">
    <location>
        <position position="269"/>
    </location>
</feature>
<dbReference type="Proteomes" id="UP000321816">
    <property type="component" value="Chromosome"/>
</dbReference>
<dbReference type="CDD" id="cd00854">
    <property type="entry name" value="NagA"/>
    <property type="match status" value="1"/>
</dbReference>
<dbReference type="InterPro" id="IPR032466">
    <property type="entry name" value="Metal_Hydrolase"/>
</dbReference>
<comment type="cofactor">
    <cofactor evidence="12">
        <name>a divalent metal cation</name>
        <dbReference type="ChEBI" id="CHEBI:60240"/>
    </cofactor>
    <text evidence="12">Binds 1 divalent metal cation per subunit.</text>
</comment>
<accession>A0AAJ8LYH7</accession>
<evidence type="ECO:0000313" key="14">
    <source>
        <dbReference type="EMBL" id="WWD80679.1"/>
    </source>
</evidence>
<dbReference type="EMBL" id="CP144914">
    <property type="protein sequence ID" value="WWD80679.1"/>
    <property type="molecule type" value="Genomic_DNA"/>
</dbReference>
<reference evidence="14 15" key="1">
    <citation type="submission" date="2024-01" db="EMBL/GenBank/DDBJ databases">
        <title>Complete Genome Sequence of Alkalicoccus halolimnae BZ-SZ-XJ29T, a Moderately Halophilic Bacterium Isolated from a Salt Lake.</title>
        <authorList>
            <person name="Zhao B."/>
        </authorList>
    </citation>
    <scope>NUCLEOTIDE SEQUENCE [LARGE SCALE GENOMIC DNA]</scope>
    <source>
        <strain evidence="14 15">BZ-SZ-XJ29</strain>
    </source>
</reference>
<evidence type="ECO:0000256" key="4">
    <source>
        <dbReference type="ARBA" id="ARBA00022723"/>
    </source>
</evidence>
<evidence type="ECO:0000256" key="7">
    <source>
        <dbReference type="ARBA" id="ARBA00047647"/>
    </source>
</evidence>
<feature type="binding site" evidence="11">
    <location>
        <position position="135"/>
    </location>
    <ligand>
        <name>substrate</name>
    </ligand>
</feature>
<feature type="domain" description="Amidohydrolase-related" evidence="13">
    <location>
        <begin position="45"/>
        <end position="374"/>
    </location>
</feature>
<keyword evidence="15" id="KW-1185">Reference proteome</keyword>
<name>A0AAJ8LYH7_9BACI</name>
<evidence type="ECO:0000256" key="9">
    <source>
        <dbReference type="PIRNR" id="PIRNR038994"/>
    </source>
</evidence>
<feature type="binding site" evidence="11">
    <location>
        <position position="246"/>
    </location>
    <ligand>
        <name>substrate</name>
    </ligand>
</feature>
<gene>
    <name evidence="14" type="primary">nagA</name>
    <name evidence="14" type="ORF">FTX54_003670</name>
</gene>
<evidence type="ECO:0000256" key="5">
    <source>
        <dbReference type="ARBA" id="ARBA00022801"/>
    </source>
</evidence>
<feature type="binding site" evidence="11">
    <location>
        <position position="222"/>
    </location>
    <ligand>
        <name>substrate</name>
    </ligand>
</feature>
<dbReference type="PANTHER" id="PTHR11113:SF14">
    <property type="entry name" value="N-ACETYLGLUCOSAMINE-6-PHOSPHATE DEACETYLASE"/>
    <property type="match status" value="1"/>
</dbReference>
<dbReference type="KEGG" id="ahal:FTX54_003670"/>
<dbReference type="GO" id="GO:0008448">
    <property type="term" value="F:N-acetylglucosamine-6-phosphate deacetylase activity"/>
    <property type="evidence" value="ECO:0007669"/>
    <property type="project" value="UniProtKB-EC"/>
</dbReference>
<dbReference type="RefSeq" id="WP_246125655.1">
    <property type="nucleotide sequence ID" value="NZ_CP144914.1"/>
</dbReference>
<feature type="binding site" evidence="11">
    <location>
        <begin position="302"/>
        <end position="304"/>
    </location>
    <ligand>
        <name>substrate</name>
    </ligand>
</feature>
<keyword evidence="5 9" id="KW-0378">Hydrolase</keyword>
<dbReference type="SUPFAM" id="SSF51556">
    <property type="entry name" value="Metallo-dependent hydrolases"/>
    <property type="match status" value="1"/>
</dbReference>
<dbReference type="InterPro" id="IPR003764">
    <property type="entry name" value="GlcNAc_6-P_deAcase"/>
</dbReference>
<dbReference type="NCBIfam" id="TIGR00221">
    <property type="entry name" value="nagA"/>
    <property type="match status" value="1"/>
</dbReference>
<dbReference type="AlphaFoldDB" id="A0AAJ8LYH7"/>
<dbReference type="SUPFAM" id="SSF51338">
    <property type="entry name" value="Composite domain of metallo-dependent hydrolases"/>
    <property type="match status" value="1"/>
</dbReference>
<dbReference type="PANTHER" id="PTHR11113">
    <property type="entry name" value="N-ACETYLGLUCOSAMINE-6-PHOSPHATE DEACETYLASE"/>
    <property type="match status" value="1"/>
</dbReference>
<feature type="binding site" evidence="12">
    <location>
        <position position="124"/>
    </location>
    <ligand>
        <name>Zn(2+)</name>
        <dbReference type="ChEBI" id="CHEBI:29105"/>
    </ligand>
</feature>
<keyword evidence="4 12" id="KW-0479">Metal-binding</keyword>
<comment type="pathway">
    <text evidence="8">Amino-sugar metabolism; N-acetylneuraminate degradation; D-fructose 6-phosphate from N-acetylneuraminate: step 4/5.</text>
</comment>